<keyword evidence="2" id="KW-1185">Reference proteome</keyword>
<gene>
    <name evidence="1" type="ORF">NCAST_20_00420</name>
</gene>
<comment type="caution">
    <text evidence="1">The sequence shown here is derived from an EMBL/GenBank/DDBJ whole genome shotgun (WGS) entry which is preliminary data.</text>
</comment>
<reference evidence="1 2" key="1">
    <citation type="journal article" date="2014" name="BMC Genomics">
        <title>Genome based analysis of type-I polyketide synthase and nonribosomal peptide synthetase gene clusters in seven strains of five representative Nocardia species.</title>
        <authorList>
            <person name="Komaki H."/>
            <person name="Ichikawa N."/>
            <person name="Hosoyama A."/>
            <person name="Takahashi-Nakaguchi A."/>
            <person name="Matsuzawa T."/>
            <person name="Suzuki K."/>
            <person name="Fujita N."/>
            <person name="Gonoi T."/>
        </authorList>
    </citation>
    <scope>NUCLEOTIDE SEQUENCE [LARGE SCALE GENOMIC DNA]</scope>
    <source>
        <strain evidence="1 2">NBRC 15531</strain>
    </source>
</reference>
<evidence type="ECO:0000313" key="1">
    <source>
        <dbReference type="EMBL" id="GAD83477.1"/>
    </source>
</evidence>
<dbReference type="EMBL" id="BAFO02000020">
    <property type="protein sequence ID" value="GAD83477.1"/>
    <property type="molecule type" value="Genomic_DNA"/>
</dbReference>
<accession>U5E412</accession>
<sequence length="77" mass="8548">MQVMMEGMGTLDQAEARRIRAEVLDSGQELSARWLSSYGNCVVPAEDVSDLTDDPLGARIIDAFAEWPRRGVLLDDH</sequence>
<dbReference type="Proteomes" id="UP000017048">
    <property type="component" value="Unassembled WGS sequence"/>
</dbReference>
<name>U5E412_NOCAS</name>
<organism evidence="1 2">
    <name type="scientific">Nocardia asteroides NBRC 15531</name>
    <dbReference type="NCBI Taxonomy" id="1110697"/>
    <lineage>
        <taxon>Bacteria</taxon>
        <taxon>Bacillati</taxon>
        <taxon>Actinomycetota</taxon>
        <taxon>Actinomycetes</taxon>
        <taxon>Mycobacteriales</taxon>
        <taxon>Nocardiaceae</taxon>
        <taxon>Nocardia</taxon>
    </lineage>
</organism>
<protein>
    <submittedName>
        <fullName evidence="1">Uncharacterized protein</fullName>
    </submittedName>
</protein>
<dbReference type="AlphaFoldDB" id="U5E412"/>
<evidence type="ECO:0000313" key="2">
    <source>
        <dbReference type="Proteomes" id="UP000017048"/>
    </source>
</evidence>
<proteinExistence type="predicted"/>